<evidence type="ECO:0000256" key="1">
    <source>
        <dbReference type="SAM" id="MobiDB-lite"/>
    </source>
</evidence>
<organism evidence="2 3">
    <name type="scientific">Thalassiosira oceanica</name>
    <name type="common">Marine diatom</name>
    <dbReference type="NCBI Taxonomy" id="159749"/>
    <lineage>
        <taxon>Eukaryota</taxon>
        <taxon>Sar</taxon>
        <taxon>Stramenopiles</taxon>
        <taxon>Ochrophyta</taxon>
        <taxon>Bacillariophyta</taxon>
        <taxon>Coscinodiscophyceae</taxon>
        <taxon>Thalassiosirophycidae</taxon>
        <taxon>Thalassiosirales</taxon>
        <taxon>Thalassiosiraceae</taxon>
        <taxon>Thalassiosira</taxon>
    </lineage>
</organism>
<dbReference type="Proteomes" id="UP000266841">
    <property type="component" value="Unassembled WGS sequence"/>
</dbReference>
<accession>K0SZ13</accession>
<reference evidence="2 3" key="1">
    <citation type="journal article" date="2012" name="Genome Biol.">
        <title>Genome and low-iron response of an oceanic diatom adapted to chronic iron limitation.</title>
        <authorList>
            <person name="Lommer M."/>
            <person name="Specht M."/>
            <person name="Roy A.S."/>
            <person name="Kraemer L."/>
            <person name="Andreson R."/>
            <person name="Gutowska M.A."/>
            <person name="Wolf J."/>
            <person name="Bergner S.V."/>
            <person name="Schilhabel M.B."/>
            <person name="Klostermeier U.C."/>
            <person name="Beiko R.G."/>
            <person name="Rosenstiel P."/>
            <person name="Hippler M."/>
            <person name="Laroche J."/>
        </authorList>
    </citation>
    <scope>NUCLEOTIDE SEQUENCE [LARGE SCALE GENOMIC DNA]</scope>
    <source>
        <strain evidence="2 3">CCMP1005</strain>
    </source>
</reference>
<evidence type="ECO:0000313" key="2">
    <source>
        <dbReference type="EMBL" id="EJK63492.1"/>
    </source>
</evidence>
<feature type="region of interest" description="Disordered" evidence="1">
    <location>
        <begin position="38"/>
        <end position="72"/>
    </location>
</feature>
<protein>
    <submittedName>
        <fullName evidence="2">Uncharacterized protein</fullName>
    </submittedName>
</protein>
<gene>
    <name evidence="2" type="ORF">THAOC_15844</name>
</gene>
<comment type="caution">
    <text evidence="2">The sequence shown here is derived from an EMBL/GenBank/DDBJ whole genome shotgun (WGS) entry which is preliminary data.</text>
</comment>
<keyword evidence="3" id="KW-1185">Reference proteome</keyword>
<sequence>MYSPAPQLSGPAPGFFKIPFLVVAMLYQKLSYLAPGRPRVHAPSRRISSGGGRDVFNEPTGPSGEHLGAEGRPRKYLFRV</sequence>
<dbReference type="AlphaFoldDB" id="K0SZ13"/>
<dbReference type="EMBL" id="AGNL01018213">
    <property type="protein sequence ID" value="EJK63492.1"/>
    <property type="molecule type" value="Genomic_DNA"/>
</dbReference>
<proteinExistence type="predicted"/>
<evidence type="ECO:0000313" key="3">
    <source>
        <dbReference type="Proteomes" id="UP000266841"/>
    </source>
</evidence>
<name>K0SZ13_THAOC</name>